<keyword evidence="1" id="KW-0472">Membrane</keyword>
<comment type="caution">
    <text evidence="2">The sequence shown here is derived from an EMBL/GenBank/DDBJ whole genome shotgun (WGS) entry which is preliminary data.</text>
</comment>
<protein>
    <submittedName>
        <fullName evidence="2">Uncharacterized protein</fullName>
    </submittedName>
</protein>
<dbReference type="Proteomes" id="UP001215598">
    <property type="component" value="Unassembled WGS sequence"/>
</dbReference>
<dbReference type="AlphaFoldDB" id="A0AAD7IW33"/>
<proteinExistence type="predicted"/>
<evidence type="ECO:0000256" key="1">
    <source>
        <dbReference type="SAM" id="Phobius"/>
    </source>
</evidence>
<reference evidence="2" key="1">
    <citation type="submission" date="2023-03" db="EMBL/GenBank/DDBJ databases">
        <title>Massive genome expansion in bonnet fungi (Mycena s.s.) driven by repeated elements and novel gene families across ecological guilds.</title>
        <authorList>
            <consortium name="Lawrence Berkeley National Laboratory"/>
            <person name="Harder C.B."/>
            <person name="Miyauchi S."/>
            <person name="Viragh M."/>
            <person name="Kuo A."/>
            <person name="Thoen E."/>
            <person name="Andreopoulos B."/>
            <person name="Lu D."/>
            <person name="Skrede I."/>
            <person name="Drula E."/>
            <person name="Henrissat B."/>
            <person name="Morin E."/>
            <person name="Kohler A."/>
            <person name="Barry K."/>
            <person name="LaButti K."/>
            <person name="Morin E."/>
            <person name="Salamov A."/>
            <person name="Lipzen A."/>
            <person name="Mereny Z."/>
            <person name="Hegedus B."/>
            <person name="Baldrian P."/>
            <person name="Stursova M."/>
            <person name="Weitz H."/>
            <person name="Taylor A."/>
            <person name="Grigoriev I.V."/>
            <person name="Nagy L.G."/>
            <person name="Martin F."/>
            <person name="Kauserud H."/>
        </authorList>
    </citation>
    <scope>NUCLEOTIDE SEQUENCE</scope>
    <source>
        <strain evidence="2">CBHHK182m</strain>
    </source>
</reference>
<dbReference type="EMBL" id="JARKIB010000061">
    <property type="protein sequence ID" value="KAJ7751668.1"/>
    <property type="molecule type" value="Genomic_DNA"/>
</dbReference>
<keyword evidence="1" id="KW-0812">Transmembrane</keyword>
<keyword evidence="1" id="KW-1133">Transmembrane helix</keyword>
<dbReference type="PANTHER" id="PTHR35043">
    <property type="entry name" value="TRANSCRIPTION FACTOR DOMAIN-CONTAINING PROTEIN"/>
    <property type="match status" value="1"/>
</dbReference>
<organism evidence="2 3">
    <name type="scientific">Mycena metata</name>
    <dbReference type="NCBI Taxonomy" id="1033252"/>
    <lineage>
        <taxon>Eukaryota</taxon>
        <taxon>Fungi</taxon>
        <taxon>Dikarya</taxon>
        <taxon>Basidiomycota</taxon>
        <taxon>Agaricomycotina</taxon>
        <taxon>Agaricomycetes</taxon>
        <taxon>Agaricomycetidae</taxon>
        <taxon>Agaricales</taxon>
        <taxon>Marasmiineae</taxon>
        <taxon>Mycenaceae</taxon>
        <taxon>Mycena</taxon>
    </lineage>
</organism>
<dbReference type="PANTHER" id="PTHR35043:SF7">
    <property type="entry name" value="TRANSCRIPTION FACTOR DOMAIN-CONTAINING PROTEIN"/>
    <property type="match status" value="1"/>
</dbReference>
<feature type="transmembrane region" description="Helical" evidence="1">
    <location>
        <begin position="68"/>
        <end position="91"/>
    </location>
</feature>
<gene>
    <name evidence="2" type="ORF">B0H16DRAFT_1256191</name>
</gene>
<evidence type="ECO:0000313" key="2">
    <source>
        <dbReference type="EMBL" id="KAJ7751668.1"/>
    </source>
</evidence>
<feature type="non-terminal residue" evidence="2">
    <location>
        <position position="1"/>
    </location>
</feature>
<name>A0AAD7IW33_9AGAR</name>
<feature type="non-terminal residue" evidence="2">
    <location>
        <position position="102"/>
    </location>
</feature>
<accession>A0AAD7IW33</accession>
<evidence type="ECO:0000313" key="3">
    <source>
        <dbReference type="Proteomes" id="UP001215598"/>
    </source>
</evidence>
<keyword evidence="3" id="KW-1185">Reference proteome</keyword>
<feature type="transmembrane region" description="Helical" evidence="1">
    <location>
        <begin position="32"/>
        <end position="56"/>
    </location>
</feature>
<sequence>LLCTGATFGGIHCTAWSLVFPSGAEMWMWRMASVYVVAFLSLAGCTAACSMLFCLTADSHWITYPVYIVCRLVLVVLSFTTLRALSLAGFVDVSWSKYIPHF</sequence>